<dbReference type="Proteomes" id="UP001597322">
    <property type="component" value="Unassembled WGS sequence"/>
</dbReference>
<dbReference type="SUPFAM" id="SSF46565">
    <property type="entry name" value="Chaperone J-domain"/>
    <property type="match status" value="1"/>
</dbReference>
<feature type="domain" description="J" evidence="1">
    <location>
        <begin position="180"/>
        <end position="244"/>
    </location>
</feature>
<dbReference type="RefSeq" id="WP_377403425.1">
    <property type="nucleotide sequence ID" value="NZ_JBHUEQ010000027.1"/>
</dbReference>
<dbReference type="InterPro" id="IPR029024">
    <property type="entry name" value="TerB-like"/>
</dbReference>
<dbReference type="PANTHER" id="PTHR24074">
    <property type="entry name" value="CO-CHAPERONE PROTEIN DJLA"/>
    <property type="match status" value="1"/>
</dbReference>
<dbReference type="CDD" id="cd06257">
    <property type="entry name" value="DnaJ"/>
    <property type="match status" value="1"/>
</dbReference>
<dbReference type="SUPFAM" id="SSF158682">
    <property type="entry name" value="TerB-like"/>
    <property type="match status" value="1"/>
</dbReference>
<comment type="caution">
    <text evidence="2">The sequence shown here is derived from an EMBL/GenBank/DDBJ whole genome shotgun (WGS) entry which is preliminary data.</text>
</comment>
<dbReference type="InterPro" id="IPR050817">
    <property type="entry name" value="DjlA_DnaK_co-chaperone"/>
</dbReference>
<accession>A0ABW4M717</accession>
<dbReference type="Pfam" id="PF00226">
    <property type="entry name" value="DnaJ"/>
    <property type="match status" value="1"/>
</dbReference>
<dbReference type="InterPro" id="IPR001623">
    <property type="entry name" value="DnaJ_domain"/>
</dbReference>
<dbReference type="SMART" id="SM00271">
    <property type="entry name" value="DnaJ"/>
    <property type="match status" value="1"/>
</dbReference>
<evidence type="ECO:0000259" key="1">
    <source>
        <dbReference type="PROSITE" id="PS50076"/>
    </source>
</evidence>
<gene>
    <name evidence="2" type="ORF">ACFSE1_16055</name>
</gene>
<keyword evidence="3" id="KW-1185">Reference proteome</keyword>
<dbReference type="CDD" id="cd07316">
    <property type="entry name" value="terB_like_DjlA"/>
    <property type="match status" value="1"/>
</dbReference>
<reference evidence="3" key="1">
    <citation type="journal article" date="2019" name="Int. J. Syst. Evol. Microbiol.">
        <title>The Global Catalogue of Microorganisms (GCM) 10K type strain sequencing project: providing services to taxonomists for standard genome sequencing and annotation.</title>
        <authorList>
            <consortium name="The Broad Institute Genomics Platform"/>
            <consortium name="The Broad Institute Genome Sequencing Center for Infectious Disease"/>
            <person name="Wu L."/>
            <person name="Ma J."/>
        </authorList>
    </citation>
    <scope>NUCLEOTIDE SEQUENCE [LARGE SCALE GENOMIC DNA]</scope>
    <source>
        <strain evidence="3">CG52</strain>
    </source>
</reference>
<sequence length="246" mass="27326">MIFDFACLQLTSLWDRLLGSVGDAAHNALSRVVEAIRTLFEGDPETRRQVSFSVAIIALSAKMAKADGAVVASEVEAFRQIFDFPEEEARNVARLYNLARQDVAGFEAYAEKLAGLCGSGECNCPMLENVIDGLFHIAKADGMVHEKELAFLARIAEIFRIDEDHFRRIMARHIEVEDGNPYLVLGVSPEDDFSEIRKQYRKLVAEHHPDKLIARGVPEALHAAANERMAALNAAYAAIERERKAA</sequence>
<protein>
    <submittedName>
        <fullName evidence="2">TerB family tellurite resistance protein</fullName>
    </submittedName>
</protein>
<dbReference type="Gene3D" id="1.10.3680.10">
    <property type="entry name" value="TerB-like"/>
    <property type="match status" value="1"/>
</dbReference>
<evidence type="ECO:0000313" key="2">
    <source>
        <dbReference type="EMBL" id="MFD1746989.1"/>
    </source>
</evidence>
<dbReference type="InterPro" id="IPR007791">
    <property type="entry name" value="DjlA_N"/>
</dbReference>
<dbReference type="Gene3D" id="1.10.287.110">
    <property type="entry name" value="DnaJ domain"/>
    <property type="match status" value="1"/>
</dbReference>
<dbReference type="PRINTS" id="PR00625">
    <property type="entry name" value="JDOMAIN"/>
</dbReference>
<dbReference type="PROSITE" id="PS50076">
    <property type="entry name" value="DNAJ_2"/>
    <property type="match status" value="1"/>
</dbReference>
<dbReference type="EMBL" id="JBHUEQ010000027">
    <property type="protein sequence ID" value="MFD1746989.1"/>
    <property type="molecule type" value="Genomic_DNA"/>
</dbReference>
<evidence type="ECO:0000313" key="3">
    <source>
        <dbReference type="Proteomes" id="UP001597322"/>
    </source>
</evidence>
<name>A0ABW4M717_9HYPH</name>
<proteinExistence type="predicted"/>
<organism evidence="2 3">
    <name type="scientific">Rhizobium helianthi</name>
    <dbReference type="NCBI Taxonomy" id="1132695"/>
    <lineage>
        <taxon>Bacteria</taxon>
        <taxon>Pseudomonadati</taxon>
        <taxon>Pseudomonadota</taxon>
        <taxon>Alphaproteobacteria</taxon>
        <taxon>Hyphomicrobiales</taxon>
        <taxon>Rhizobiaceae</taxon>
        <taxon>Rhizobium/Agrobacterium group</taxon>
        <taxon>Rhizobium</taxon>
    </lineage>
</organism>
<dbReference type="InterPro" id="IPR036869">
    <property type="entry name" value="J_dom_sf"/>
</dbReference>
<dbReference type="Pfam" id="PF05099">
    <property type="entry name" value="TerB"/>
    <property type="match status" value="1"/>
</dbReference>